<dbReference type="AlphaFoldDB" id="A0AA40K2B1"/>
<evidence type="ECO:0000256" key="3">
    <source>
        <dbReference type="ARBA" id="ARBA00022839"/>
    </source>
</evidence>
<evidence type="ECO:0000256" key="1">
    <source>
        <dbReference type="ARBA" id="ARBA00022722"/>
    </source>
</evidence>
<comment type="caution">
    <text evidence="4">The sequence shown here is derived from an EMBL/GenBank/DDBJ whole genome shotgun (WGS) entry which is preliminary data.</text>
</comment>
<dbReference type="Proteomes" id="UP001172155">
    <property type="component" value="Unassembled WGS sequence"/>
</dbReference>
<dbReference type="SUPFAM" id="SSF56281">
    <property type="entry name" value="Metallo-hydrolase/oxidoreductase"/>
    <property type="match status" value="1"/>
</dbReference>
<keyword evidence="1" id="KW-0540">Nuclease</keyword>
<organism evidence="4 5">
    <name type="scientific">Schizothecium vesticola</name>
    <dbReference type="NCBI Taxonomy" id="314040"/>
    <lineage>
        <taxon>Eukaryota</taxon>
        <taxon>Fungi</taxon>
        <taxon>Dikarya</taxon>
        <taxon>Ascomycota</taxon>
        <taxon>Pezizomycotina</taxon>
        <taxon>Sordariomycetes</taxon>
        <taxon>Sordariomycetidae</taxon>
        <taxon>Sordariales</taxon>
        <taxon>Schizotheciaceae</taxon>
        <taxon>Schizothecium</taxon>
    </lineage>
</organism>
<dbReference type="EMBL" id="JAUKUD010000005">
    <property type="protein sequence ID" value="KAK0743281.1"/>
    <property type="molecule type" value="Genomic_DNA"/>
</dbReference>
<keyword evidence="2" id="KW-0378">Hydrolase</keyword>
<reference evidence="4" key="1">
    <citation type="submission" date="2023-06" db="EMBL/GenBank/DDBJ databases">
        <title>Genome-scale phylogeny and comparative genomics of the fungal order Sordariales.</title>
        <authorList>
            <consortium name="Lawrence Berkeley National Laboratory"/>
            <person name="Hensen N."/>
            <person name="Bonometti L."/>
            <person name="Westerberg I."/>
            <person name="Brannstrom I.O."/>
            <person name="Guillou S."/>
            <person name="Cros-Aarteil S."/>
            <person name="Calhoun S."/>
            <person name="Haridas S."/>
            <person name="Kuo A."/>
            <person name="Mondo S."/>
            <person name="Pangilinan J."/>
            <person name="Riley R."/>
            <person name="LaButti K."/>
            <person name="Andreopoulos B."/>
            <person name="Lipzen A."/>
            <person name="Chen C."/>
            <person name="Yanf M."/>
            <person name="Daum C."/>
            <person name="Ng V."/>
            <person name="Clum A."/>
            <person name="Steindorff A."/>
            <person name="Ohm R."/>
            <person name="Martin F."/>
            <person name="Silar P."/>
            <person name="Natvig D."/>
            <person name="Lalanne C."/>
            <person name="Gautier V."/>
            <person name="Ament-velasquez S.L."/>
            <person name="Kruys A."/>
            <person name="Hutchinson M.I."/>
            <person name="Powell A.J."/>
            <person name="Barry K."/>
            <person name="Miller A.N."/>
            <person name="Grigoriev I.V."/>
            <person name="Debuchy R."/>
            <person name="Gladieux P."/>
            <person name="Thoren M.H."/>
            <person name="Johannesson H."/>
        </authorList>
    </citation>
    <scope>NUCLEOTIDE SEQUENCE</scope>
    <source>
        <strain evidence="4">SMH3187-1</strain>
    </source>
</reference>
<evidence type="ECO:0000313" key="5">
    <source>
        <dbReference type="Proteomes" id="UP001172155"/>
    </source>
</evidence>
<dbReference type="InterPro" id="IPR036866">
    <property type="entry name" value="RibonucZ/Hydroxyglut_hydro"/>
</dbReference>
<evidence type="ECO:0000313" key="4">
    <source>
        <dbReference type="EMBL" id="KAK0743281.1"/>
    </source>
</evidence>
<dbReference type="GO" id="GO:0035312">
    <property type="term" value="F:5'-3' DNA exonuclease activity"/>
    <property type="evidence" value="ECO:0007669"/>
    <property type="project" value="TreeGrafter"/>
</dbReference>
<name>A0AA40K2B1_9PEZI</name>
<proteinExistence type="predicted"/>
<dbReference type="PANTHER" id="PTHR23240:SF8">
    <property type="entry name" value="PROTEIN ARTEMIS"/>
    <property type="match status" value="1"/>
</dbReference>
<sequence>MSTFNGLMAEFPDIRVDFFRQHVDLHSPLACFLSHIHSDHLAGLESLRSPLYGKSLPRLPWYNEQLTHRSVYCSAATREMLLRLERFPCRLNYAKGILEARAQRYKHLKNLLKPLPMETPVVLELEPENHIQVTLFNANHCTGAVMFLFEGQGKAVLYTGDIRSEPWFVNAIARSPCMVEYTSGLKTLDTVYLDTSFTDDCFFPSKADGIKELLQKVSEYPPETLFHFQAWTYGYEDVWIALSKALGTQIHVDEYKFQMYGSLVAKDASSKFGKQFHLSPEAAGLMGFMCGNTFHPGCLTLDENVRLHSCEKGNYCQKVLGSPVVRIQPVVTRLPNGQEIAEAGVGGGGDDLNRDAELDYLLPSDIQLLLEAISNDAALSGTLKDQVLAFFTQATASGRKVPLDLNMANLQAIAKKAHISDSQVSGDVSDGAVLPSLITFPYSRHSSYPELCHLLKVLSPKDVWPCTVHPHEWLERGFSIKSLFGQHCCGSSFRFDELMEKMAPTRKLRQASTKLPGKPLRLYPPTAPGSPSSELVTGLHPSQLEIAQYDVCLEDSQNSTLSEYSRCIRMEAFDAMLRRVNGGMSTGITLLSTRDNHSNLELELGES</sequence>
<dbReference type="GO" id="GO:0006303">
    <property type="term" value="P:double-strand break repair via nonhomologous end joining"/>
    <property type="evidence" value="ECO:0007669"/>
    <property type="project" value="TreeGrafter"/>
</dbReference>
<accession>A0AA40K2B1</accession>
<keyword evidence="5" id="KW-1185">Reference proteome</keyword>
<dbReference type="GO" id="GO:0003684">
    <property type="term" value="F:damaged DNA binding"/>
    <property type="evidence" value="ECO:0007669"/>
    <property type="project" value="TreeGrafter"/>
</dbReference>
<dbReference type="GO" id="GO:0000723">
    <property type="term" value="P:telomere maintenance"/>
    <property type="evidence" value="ECO:0007669"/>
    <property type="project" value="TreeGrafter"/>
</dbReference>
<protein>
    <submittedName>
        <fullName evidence="4">Beta-lactamase-like protein</fullName>
    </submittedName>
</protein>
<gene>
    <name evidence="4" type="ORF">B0T18DRAFT_439246</name>
</gene>
<dbReference type="Gene3D" id="3.60.15.10">
    <property type="entry name" value="Ribonuclease Z/Hydroxyacylglutathione hydrolase-like"/>
    <property type="match status" value="1"/>
</dbReference>
<evidence type="ECO:0000256" key="2">
    <source>
        <dbReference type="ARBA" id="ARBA00022801"/>
    </source>
</evidence>
<dbReference type="GO" id="GO:0036297">
    <property type="term" value="P:interstrand cross-link repair"/>
    <property type="evidence" value="ECO:0007669"/>
    <property type="project" value="TreeGrafter"/>
</dbReference>
<keyword evidence="3" id="KW-0269">Exonuclease</keyword>
<dbReference type="PANTHER" id="PTHR23240">
    <property type="entry name" value="DNA CROSS-LINK REPAIR PROTEIN PSO2/SNM1-RELATED"/>
    <property type="match status" value="1"/>
</dbReference>